<dbReference type="SUPFAM" id="SSF63882">
    <property type="entry name" value="MoeA N-terminal region -like"/>
    <property type="match status" value="1"/>
</dbReference>
<sequence length="388" mass="43276">MLISLEEARKIIDINISSKHNYYRYESIYNSVGKIILEDIYAIKSIPEVNLSAMDGFAFKVSDYKKYGKLKIVGKLFPSSKEIPELKEGEAYYVATGAPVPKGADAVVRIEASKVINNELIVGEEVFEGKDIKYAGEDIKEGELIIRKGDVLTPYHLGILTYQGIREVKIGNIKSCVIASGDEITPFNNPSPELIPDSISPIILSILEKIGKATYYGVVRDEKESIKEKLIKMEETCDVIFFIGGSSVGEKDYVKKLVVELGKLLFEGVSVNIIKRGGVGLLGETPIVSLPGQVVSAVTVFYEHGLHVISRMLDSEIRKFVKVKLGKDMYVEHKMDSTYLFRIENGEAFPLRWGTGLYSELIKADGFGYLSRGKTHKRGEEIEIQKFL</sequence>
<dbReference type="GO" id="GO:0006777">
    <property type="term" value="P:Mo-molybdopterin cofactor biosynthetic process"/>
    <property type="evidence" value="ECO:0007669"/>
    <property type="project" value="TreeGrafter"/>
</dbReference>
<dbReference type="InterPro" id="IPR001453">
    <property type="entry name" value="MoaB/Mog_dom"/>
</dbReference>
<dbReference type="GO" id="GO:0005737">
    <property type="term" value="C:cytoplasm"/>
    <property type="evidence" value="ECO:0007669"/>
    <property type="project" value="TreeGrafter"/>
</dbReference>
<dbReference type="SUPFAM" id="SSF53218">
    <property type="entry name" value="Molybdenum cofactor biosynthesis proteins"/>
    <property type="match status" value="1"/>
</dbReference>
<dbReference type="Gene3D" id="2.170.190.11">
    <property type="entry name" value="Molybdopterin biosynthesis moea protein, domain 3"/>
    <property type="match status" value="1"/>
</dbReference>
<dbReference type="InterPro" id="IPR038987">
    <property type="entry name" value="MoeA-like"/>
</dbReference>
<evidence type="ECO:0000313" key="3">
    <source>
        <dbReference type="Proteomes" id="UP000646844"/>
    </source>
</evidence>
<dbReference type="Proteomes" id="UP000646844">
    <property type="component" value="Unassembled WGS sequence"/>
</dbReference>
<dbReference type="OMA" id="TEYQRGI"/>
<dbReference type="CDD" id="cd00887">
    <property type="entry name" value="MoeA"/>
    <property type="match status" value="1"/>
</dbReference>
<gene>
    <name evidence="2" type="ORF">HA332_00345</name>
</gene>
<dbReference type="Gene3D" id="2.40.340.10">
    <property type="entry name" value="MoeA, C-terminal, domain IV"/>
    <property type="match status" value="1"/>
</dbReference>
<keyword evidence="2" id="KW-0808">Transferase</keyword>
<dbReference type="PANTHER" id="PTHR10192">
    <property type="entry name" value="MOLYBDOPTERIN BIOSYNTHESIS PROTEIN"/>
    <property type="match status" value="1"/>
</dbReference>
<evidence type="ECO:0000313" key="2">
    <source>
        <dbReference type="EMBL" id="HII72875.1"/>
    </source>
</evidence>
<dbReference type="InterPro" id="IPR036425">
    <property type="entry name" value="MoaB/Mog-like_dom_sf"/>
</dbReference>
<evidence type="ECO:0000259" key="1">
    <source>
        <dbReference type="SMART" id="SM00852"/>
    </source>
</evidence>
<dbReference type="SMART" id="SM00852">
    <property type="entry name" value="MoCF_biosynth"/>
    <property type="match status" value="1"/>
</dbReference>
<protein>
    <submittedName>
        <fullName evidence="2">Molybdopterin molybdotransferase MoeA</fullName>
    </submittedName>
</protein>
<dbReference type="GO" id="GO:0061599">
    <property type="term" value="F:molybdopterin molybdotransferase activity"/>
    <property type="evidence" value="ECO:0007669"/>
    <property type="project" value="TreeGrafter"/>
</dbReference>
<dbReference type="PANTHER" id="PTHR10192:SF19">
    <property type="entry name" value="MOLYBDOPTERIN BIOSYNTHESIS PROTEIN MJ0666-RELATED"/>
    <property type="match status" value="1"/>
</dbReference>
<organism evidence="2 3">
    <name type="scientific">Sulfurisphaera tokodaii</name>
    <dbReference type="NCBI Taxonomy" id="111955"/>
    <lineage>
        <taxon>Archaea</taxon>
        <taxon>Thermoproteota</taxon>
        <taxon>Thermoprotei</taxon>
        <taxon>Sulfolobales</taxon>
        <taxon>Sulfolobaceae</taxon>
        <taxon>Sulfurisphaera</taxon>
    </lineage>
</organism>
<dbReference type="Pfam" id="PF03453">
    <property type="entry name" value="MoeA_N"/>
    <property type="match status" value="1"/>
</dbReference>
<dbReference type="Pfam" id="PF00994">
    <property type="entry name" value="MoCF_biosynth"/>
    <property type="match status" value="1"/>
</dbReference>
<dbReference type="AlphaFoldDB" id="A0A832WN81"/>
<dbReference type="InterPro" id="IPR036688">
    <property type="entry name" value="MoeA_C_domain_IV_sf"/>
</dbReference>
<dbReference type="GeneID" id="1460106"/>
<dbReference type="Gene3D" id="3.90.105.10">
    <property type="entry name" value="Molybdopterin biosynthesis moea protein, domain 2"/>
    <property type="match status" value="1"/>
</dbReference>
<name>A0A832WN81_9CREN</name>
<reference evidence="2" key="1">
    <citation type="journal article" date="2020" name="bioRxiv">
        <title>A rank-normalized archaeal taxonomy based on genome phylogeny resolves widespread incomplete and uneven classifications.</title>
        <authorList>
            <person name="Rinke C."/>
            <person name="Chuvochina M."/>
            <person name="Mussig A.J."/>
            <person name="Chaumeil P.-A."/>
            <person name="Waite D.W."/>
            <person name="Whitman W.B."/>
            <person name="Parks D.H."/>
            <person name="Hugenholtz P."/>
        </authorList>
    </citation>
    <scope>NUCLEOTIDE SEQUENCE</scope>
    <source>
        <strain evidence="2">UBA8838</strain>
    </source>
</reference>
<accession>A0A832WN81</accession>
<dbReference type="RefSeq" id="WP_010980117.1">
    <property type="nucleotide sequence ID" value="NZ_BAABQO010000001.1"/>
</dbReference>
<proteinExistence type="predicted"/>
<comment type="caution">
    <text evidence="2">The sequence shown here is derived from an EMBL/GenBank/DDBJ whole genome shotgun (WGS) entry which is preliminary data.</text>
</comment>
<dbReference type="EMBL" id="DUJO01000003">
    <property type="protein sequence ID" value="HII72875.1"/>
    <property type="molecule type" value="Genomic_DNA"/>
</dbReference>
<dbReference type="InterPro" id="IPR005110">
    <property type="entry name" value="MoeA_linker/N"/>
</dbReference>
<dbReference type="Gene3D" id="3.40.980.10">
    <property type="entry name" value="MoaB/Mog-like domain"/>
    <property type="match status" value="1"/>
</dbReference>
<dbReference type="InterPro" id="IPR036135">
    <property type="entry name" value="MoeA_linker/N_sf"/>
</dbReference>
<feature type="domain" description="MoaB/Mog" evidence="1">
    <location>
        <begin position="176"/>
        <end position="311"/>
    </location>
</feature>